<dbReference type="Gene3D" id="3.40.50.720">
    <property type="entry name" value="NAD(P)-binding Rossmann-like Domain"/>
    <property type="match status" value="1"/>
</dbReference>
<dbReference type="InterPro" id="IPR020843">
    <property type="entry name" value="ER"/>
</dbReference>
<dbReference type="OrthoDB" id="3509362at2759"/>
<dbReference type="PROSITE" id="PS01162">
    <property type="entry name" value="QOR_ZETA_CRYSTAL"/>
    <property type="match status" value="1"/>
</dbReference>
<dbReference type="SMART" id="SM00829">
    <property type="entry name" value="PKS_ER"/>
    <property type="match status" value="1"/>
</dbReference>
<dbReference type="InterPro" id="IPR002364">
    <property type="entry name" value="Quin_OxRdtase/zeta-crystal_CS"/>
</dbReference>
<dbReference type="SUPFAM" id="SSF51735">
    <property type="entry name" value="NAD(P)-binding Rossmann-fold domains"/>
    <property type="match status" value="1"/>
</dbReference>
<keyword evidence="3" id="KW-1185">Reference proteome</keyword>
<dbReference type="Pfam" id="PF13602">
    <property type="entry name" value="ADH_zinc_N_2"/>
    <property type="match status" value="1"/>
</dbReference>
<feature type="domain" description="Enoyl reductase (ER)" evidence="1">
    <location>
        <begin position="14"/>
        <end position="341"/>
    </location>
</feature>
<dbReference type="Proteomes" id="UP000799440">
    <property type="component" value="Unassembled WGS sequence"/>
</dbReference>
<dbReference type="PANTHER" id="PTHR11695">
    <property type="entry name" value="ALCOHOL DEHYDROGENASE RELATED"/>
    <property type="match status" value="1"/>
</dbReference>
<dbReference type="GO" id="GO:0005739">
    <property type="term" value="C:mitochondrion"/>
    <property type="evidence" value="ECO:0007669"/>
    <property type="project" value="TreeGrafter"/>
</dbReference>
<dbReference type="EMBL" id="MU006579">
    <property type="protein sequence ID" value="KAF2745984.1"/>
    <property type="molecule type" value="Genomic_DNA"/>
</dbReference>
<dbReference type="PANTHER" id="PTHR11695:SF647">
    <property type="entry name" value="ENOYL REDUCTASE (ER) DOMAIN-CONTAINING PROTEIN"/>
    <property type="match status" value="1"/>
</dbReference>
<evidence type="ECO:0000259" key="1">
    <source>
        <dbReference type="SMART" id="SM00829"/>
    </source>
</evidence>
<gene>
    <name evidence="2" type="ORF">M011DRAFT_385127</name>
</gene>
<organism evidence="2 3">
    <name type="scientific">Sporormia fimetaria CBS 119925</name>
    <dbReference type="NCBI Taxonomy" id="1340428"/>
    <lineage>
        <taxon>Eukaryota</taxon>
        <taxon>Fungi</taxon>
        <taxon>Dikarya</taxon>
        <taxon>Ascomycota</taxon>
        <taxon>Pezizomycotina</taxon>
        <taxon>Dothideomycetes</taxon>
        <taxon>Pleosporomycetidae</taxon>
        <taxon>Pleosporales</taxon>
        <taxon>Sporormiaceae</taxon>
        <taxon>Sporormia</taxon>
    </lineage>
</organism>
<dbReference type="Gene3D" id="3.90.180.10">
    <property type="entry name" value="Medium-chain alcohol dehydrogenases, catalytic domain"/>
    <property type="match status" value="1"/>
</dbReference>
<feature type="non-terminal residue" evidence="2">
    <location>
        <position position="346"/>
    </location>
</feature>
<accession>A0A6A6V8D1</accession>
<dbReference type="CDD" id="cd05289">
    <property type="entry name" value="MDR_like_2"/>
    <property type="match status" value="1"/>
</dbReference>
<evidence type="ECO:0000313" key="3">
    <source>
        <dbReference type="Proteomes" id="UP000799440"/>
    </source>
</evidence>
<reference evidence="2" key="1">
    <citation type="journal article" date="2020" name="Stud. Mycol.">
        <title>101 Dothideomycetes genomes: a test case for predicting lifestyles and emergence of pathogens.</title>
        <authorList>
            <person name="Haridas S."/>
            <person name="Albert R."/>
            <person name="Binder M."/>
            <person name="Bloem J."/>
            <person name="Labutti K."/>
            <person name="Salamov A."/>
            <person name="Andreopoulos B."/>
            <person name="Baker S."/>
            <person name="Barry K."/>
            <person name="Bills G."/>
            <person name="Bluhm B."/>
            <person name="Cannon C."/>
            <person name="Castanera R."/>
            <person name="Culley D."/>
            <person name="Daum C."/>
            <person name="Ezra D."/>
            <person name="Gonzalez J."/>
            <person name="Henrissat B."/>
            <person name="Kuo A."/>
            <person name="Liang C."/>
            <person name="Lipzen A."/>
            <person name="Lutzoni F."/>
            <person name="Magnuson J."/>
            <person name="Mondo S."/>
            <person name="Nolan M."/>
            <person name="Ohm R."/>
            <person name="Pangilinan J."/>
            <person name="Park H.-J."/>
            <person name="Ramirez L."/>
            <person name="Alfaro M."/>
            <person name="Sun H."/>
            <person name="Tritt A."/>
            <person name="Yoshinaga Y."/>
            <person name="Zwiers L.-H."/>
            <person name="Turgeon B."/>
            <person name="Goodwin S."/>
            <person name="Spatafora J."/>
            <person name="Crous P."/>
            <person name="Grigoriev I."/>
        </authorList>
    </citation>
    <scope>NUCLEOTIDE SEQUENCE</scope>
    <source>
        <strain evidence="2">CBS 119925</strain>
    </source>
</reference>
<dbReference type="GO" id="GO:0016491">
    <property type="term" value="F:oxidoreductase activity"/>
    <property type="evidence" value="ECO:0007669"/>
    <property type="project" value="InterPro"/>
</dbReference>
<dbReference type="AlphaFoldDB" id="A0A6A6V8D1"/>
<dbReference type="SUPFAM" id="SSF50129">
    <property type="entry name" value="GroES-like"/>
    <property type="match status" value="1"/>
</dbReference>
<dbReference type="InterPro" id="IPR011032">
    <property type="entry name" value="GroES-like_sf"/>
</dbReference>
<dbReference type="GO" id="GO:0008270">
    <property type="term" value="F:zinc ion binding"/>
    <property type="evidence" value="ECO:0007669"/>
    <property type="project" value="InterPro"/>
</dbReference>
<protein>
    <submittedName>
        <fullName evidence="2">NAD(P)-binding protein</fullName>
    </submittedName>
</protein>
<feature type="non-terminal residue" evidence="2">
    <location>
        <position position="1"/>
    </location>
</feature>
<sequence length="346" mass="37304">TLPTTQKAIIYDLSNETLSLSPDSPLPPSATLEKEHLLQVHSTAITRNELLWGPFCPAWSRAHVPCYDVSGTILTSVPSSPFKPGDRVFGRVDAQREGCARQYATILPSEAALVPEGLDMTEAAGVPMSAHTAWQGLFEKGLLTGSFSPDSVPRIDDDGVIQGQHLARGKRILILGAAGGVGLLAVQFAKLAGAWVAGTASSRNESFLRELGIDEVIEYTKSSIEEWIADAEDRKFDLVFDCVGGASALEGWHGVKSNGVYISIVPDMTKHGGMEVPAWKPEGVRAEWFIMEARGKELEGIGRFFQRGLVRGQVDSVWAMEEYKQAFDKTGGGHARGKVVIKVGSG</sequence>
<evidence type="ECO:0000313" key="2">
    <source>
        <dbReference type="EMBL" id="KAF2745984.1"/>
    </source>
</evidence>
<proteinExistence type="predicted"/>
<name>A0A6A6V8D1_9PLEO</name>
<dbReference type="InterPro" id="IPR050700">
    <property type="entry name" value="YIM1/Zinc_Alcohol_DH_Fams"/>
</dbReference>
<dbReference type="InterPro" id="IPR036291">
    <property type="entry name" value="NAD(P)-bd_dom_sf"/>
</dbReference>